<feature type="transmembrane region" description="Helical" evidence="5">
    <location>
        <begin position="12"/>
        <end position="31"/>
    </location>
</feature>
<comment type="subcellular location">
    <subcellularLocation>
        <location evidence="1">Endomembrane system</location>
        <topology evidence="1">Multi-pass membrane protein</topology>
    </subcellularLocation>
</comment>
<protein>
    <submittedName>
        <fullName evidence="6">Isoprenylcysteine carboxylmethyltransferase family protein</fullName>
    </submittedName>
</protein>
<keyword evidence="9" id="KW-1185">Reference proteome</keyword>
<dbReference type="Pfam" id="PF04191">
    <property type="entry name" value="PEMT"/>
    <property type="match status" value="1"/>
</dbReference>
<dbReference type="Proteomes" id="UP000254603">
    <property type="component" value="Unassembled WGS sequence"/>
</dbReference>
<accession>A0A378XIA2</accession>
<evidence type="ECO:0000256" key="4">
    <source>
        <dbReference type="ARBA" id="ARBA00023136"/>
    </source>
</evidence>
<evidence type="ECO:0000256" key="5">
    <source>
        <dbReference type="SAM" id="Phobius"/>
    </source>
</evidence>
<evidence type="ECO:0000256" key="2">
    <source>
        <dbReference type="ARBA" id="ARBA00022692"/>
    </source>
</evidence>
<evidence type="ECO:0000256" key="1">
    <source>
        <dbReference type="ARBA" id="ARBA00004127"/>
    </source>
</evidence>
<dbReference type="InterPro" id="IPR007318">
    <property type="entry name" value="Phopholipid_MeTrfase"/>
</dbReference>
<dbReference type="STRING" id="1122619.GCA_000373745_01172"/>
<dbReference type="GO" id="GO:0016740">
    <property type="term" value="F:transferase activity"/>
    <property type="evidence" value="ECO:0007669"/>
    <property type="project" value="UniProtKB-ARBA"/>
</dbReference>
<dbReference type="OrthoDB" id="9811969at2"/>
<organism evidence="7 8">
    <name type="scientific">Oligella ureolytica</name>
    <dbReference type="NCBI Taxonomy" id="90244"/>
    <lineage>
        <taxon>Bacteria</taxon>
        <taxon>Pseudomonadati</taxon>
        <taxon>Pseudomonadota</taxon>
        <taxon>Betaproteobacteria</taxon>
        <taxon>Burkholderiales</taxon>
        <taxon>Alcaligenaceae</taxon>
        <taxon>Oligella</taxon>
    </lineage>
</organism>
<name>A0A378XIA2_9BURK</name>
<evidence type="ECO:0000313" key="7">
    <source>
        <dbReference type="EMBL" id="SUA55739.1"/>
    </source>
</evidence>
<keyword evidence="2 5" id="KW-0812">Transmembrane</keyword>
<dbReference type="RefSeq" id="WP_018574359.1">
    <property type="nucleotide sequence ID" value="NZ_CP065725.1"/>
</dbReference>
<proteinExistence type="predicted"/>
<keyword evidence="4 5" id="KW-0472">Membrane</keyword>
<keyword evidence="3 5" id="KW-1133">Transmembrane helix</keyword>
<reference evidence="6 9" key="2">
    <citation type="submission" date="2020-12" db="EMBL/GenBank/DDBJ databases">
        <title>FDA dAtabase for Regulatory Grade micrObial Sequences (FDA-ARGOS): Supporting development and validation of Infectious Disease Dx tests.</title>
        <authorList>
            <person name="Sproer C."/>
            <person name="Gronow S."/>
            <person name="Severitt S."/>
            <person name="Schroder I."/>
            <person name="Tallon L."/>
            <person name="Sadzewicz L."/>
            <person name="Zhao X."/>
            <person name="Boylan J."/>
            <person name="Ott S."/>
            <person name="Bowen H."/>
            <person name="Vavikolanu K."/>
            <person name="Mehta A."/>
            <person name="Aluvathingal J."/>
            <person name="Nadendla S."/>
            <person name="Lowell S."/>
            <person name="Myers T."/>
            <person name="Yan Y."/>
            <person name="Sichtig H."/>
        </authorList>
    </citation>
    <scope>NUCLEOTIDE SEQUENCE [LARGE SCALE GENOMIC DNA]</scope>
    <source>
        <strain evidence="6 9">FDAARGOS_872</strain>
    </source>
</reference>
<feature type="transmembrane region" description="Helical" evidence="5">
    <location>
        <begin position="37"/>
        <end position="60"/>
    </location>
</feature>
<evidence type="ECO:0000256" key="3">
    <source>
        <dbReference type="ARBA" id="ARBA00022989"/>
    </source>
</evidence>
<dbReference type="GO" id="GO:0012505">
    <property type="term" value="C:endomembrane system"/>
    <property type="evidence" value="ECO:0007669"/>
    <property type="project" value="UniProtKB-SubCell"/>
</dbReference>
<evidence type="ECO:0000313" key="8">
    <source>
        <dbReference type="Proteomes" id="UP000254603"/>
    </source>
</evidence>
<sequence>MKQLELLIPPPVIVLLSGLLMWLLAQLFPVLNGSWPANILISSLFVVIGLAIALNGIMTFKRGKTTVNPKRPIGTARLINTGIYRYSRNPMYLGMLFLLMAWAVQLGNIISIVGIVFYIAYMTRFQIVPEERALQAKFSDDFFEYKKQVRRWL</sequence>
<dbReference type="Gene3D" id="1.20.120.1630">
    <property type="match status" value="1"/>
</dbReference>
<dbReference type="EMBL" id="CP065725">
    <property type="protein sequence ID" value="QPT39348.1"/>
    <property type="molecule type" value="Genomic_DNA"/>
</dbReference>
<gene>
    <name evidence="6" type="ORF">I6G29_09215</name>
    <name evidence="7" type="ORF">NCTC11997_01909</name>
</gene>
<evidence type="ECO:0000313" key="9">
    <source>
        <dbReference type="Proteomes" id="UP000594903"/>
    </source>
</evidence>
<dbReference type="Proteomes" id="UP000594903">
    <property type="component" value="Chromosome"/>
</dbReference>
<dbReference type="EMBL" id="UGSB01000001">
    <property type="protein sequence ID" value="SUA55739.1"/>
    <property type="molecule type" value="Genomic_DNA"/>
</dbReference>
<dbReference type="AlphaFoldDB" id="A0A378XIA2"/>
<feature type="transmembrane region" description="Helical" evidence="5">
    <location>
        <begin position="95"/>
        <end position="121"/>
    </location>
</feature>
<dbReference type="PANTHER" id="PTHR12714">
    <property type="entry name" value="PROTEIN-S ISOPRENYLCYSTEINE O-METHYLTRANSFERASE"/>
    <property type="match status" value="1"/>
</dbReference>
<evidence type="ECO:0000313" key="6">
    <source>
        <dbReference type="EMBL" id="QPT39348.1"/>
    </source>
</evidence>
<reference evidence="7 8" key="1">
    <citation type="submission" date="2018-06" db="EMBL/GenBank/DDBJ databases">
        <authorList>
            <consortium name="Pathogen Informatics"/>
            <person name="Doyle S."/>
        </authorList>
    </citation>
    <scope>NUCLEOTIDE SEQUENCE [LARGE SCALE GENOMIC DNA]</scope>
    <source>
        <strain evidence="7 8">NCTC11997</strain>
    </source>
</reference>
<dbReference type="PANTHER" id="PTHR12714:SF24">
    <property type="entry name" value="SLR1182 PROTEIN"/>
    <property type="match status" value="1"/>
</dbReference>